<comment type="caution">
    <text evidence="2">The sequence shown here is derived from an EMBL/GenBank/DDBJ whole genome shotgun (WGS) entry which is preliminary data.</text>
</comment>
<evidence type="ECO:0000313" key="3">
    <source>
        <dbReference type="Proteomes" id="UP000636888"/>
    </source>
</evidence>
<protein>
    <recommendedName>
        <fullName evidence="4">Lipoprotein</fullName>
    </recommendedName>
</protein>
<dbReference type="AlphaFoldDB" id="A0A8J7M193"/>
<dbReference type="PROSITE" id="PS51257">
    <property type="entry name" value="PROKAR_LIPOPROTEIN"/>
    <property type="match status" value="1"/>
</dbReference>
<evidence type="ECO:0000256" key="1">
    <source>
        <dbReference type="SAM" id="SignalP"/>
    </source>
</evidence>
<evidence type="ECO:0008006" key="4">
    <source>
        <dbReference type="Google" id="ProtNLM"/>
    </source>
</evidence>
<sequence>MSWHLIRTLVLIVAALSAAGCTTYVFQGQTTGPDAFGKDRTFQLYWTKTEPLLGLPTSTPAILVTECTPTTIHFTNEPEGVVFRGIPGQDRLPGPITTIANNQVCARVVNYSNLSEPIPGPLLVEFYCEPFQGSEFAPVPRDYPAPRKEPYVFAVQEQARHWRWFRDEVAPPPPPPCREKR</sequence>
<proteinExistence type="predicted"/>
<dbReference type="RefSeq" id="WP_199385690.1">
    <property type="nucleotide sequence ID" value="NZ_JAEMHM010000017.1"/>
</dbReference>
<reference evidence="2" key="1">
    <citation type="submission" date="2020-12" db="EMBL/GenBank/DDBJ databases">
        <title>Geomonas sp. Red875, isolated from river sediment.</title>
        <authorList>
            <person name="Xu Z."/>
            <person name="Zhang Z."/>
            <person name="Masuda Y."/>
            <person name="Itoh H."/>
            <person name="Senoo K."/>
        </authorList>
    </citation>
    <scope>NUCLEOTIDE SEQUENCE</scope>
    <source>
        <strain evidence="2">Red875</strain>
    </source>
</reference>
<name>A0A8J7M193_9BACT</name>
<organism evidence="2 3">
    <name type="scientific">Geomesophilobacter sediminis</name>
    <dbReference type="NCBI Taxonomy" id="2798584"/>
    <lineage>
        <taxon>Bacteria</taxon>
        <taxon>Pseudomonadati</taxon>
        <taxon>Thermodesulfobacteriota</taxon>
        <taxon>Desulfuromonadia</taxon>
        <taxon>Geobacterales</taxon>
        <taxon>Geobacteraceae</taxon>
        <taxon>Geomesophilobacter</taxon>
    </lineage>
</organism>
<gene>
    <name evidence="2" type="ORF">JFN93_18865</name>
</gene>
<accession>A0A8J7M193</accession>
<evidence type="ECO:0000313" key="2">
    <source>
        <dbReference type="EMBL" id="MBJ6726777.1"/>
    </source>
</evidence>
<keyword evidence="3" id="KW-1185">Reference proteome</keyword>
<feature type="chain" id="PRO_5035247194" description="Lipoprotein" evidence="1">
    <location>
        <begin position="20"/>
        <end position="181"/>
    </location>
</feature>
<feature type="signal peptide" evidence="1">
    <location>
        <begin position="1"/>
        <end position="19"/>
    </location>
</feature>
<dbReference type="EMBL" id="JAEMHM010000017">
    <property type="protein sequence ID" value="MBJ6726777.1"/>
    <property type="molecule type" value="Genomic_DNA"/>
</dbReference>
<dbReference type="Proteomes" id="UP000636888">
    <property type="component" value="Unassembled WGS sequence"/>
</dbReference>
<keyword evidence="1" id="KW-0732">Signal</keyword>